<dbReference type="Proteomes" id="UP000887013">
    <property type="component" value="Unassembled WGS sequence"/>
</dbReference>
<sequence>MLSREQSSGGDPKRWMLSRVAVQIKLFFDQRVIRDIINCSRSRLSKCEKLIDAPYHEINWKMGEVVDCIQSLDWTNLSCLTVDGGNNMSIIKKGLVGQVKQIRNE</sequence>
<name>A0A8X6UKG7_NEPPI</name>
<evidence type="ECO:0000313" key="1">
    <source>
        <dbReference type="EMBL" id="GFU44184.1"/>
    </source>
</evidence>
<comment type="caution">
    <text evidence="1">The sequence shown here is derived from an EMBL/GenBank/DDBJ whole genome shotgun (WGS) entry which is preliminary data.</text>
</comment>
<reference evidence="1" key="1">
    <citation type="submission" date="2020-08" db="EMBL/GenBank/DDBJ databases">
        <title>Multicomponent nature underlies the extraordinary mechanical properties of spider dragline silk.</title>
        <authorList>
            <person name="Kono N."/>
            <person name="Nakamura H."/>
            <person name="Mori M."/>
            <person name="Yoshida Y."/>
            <person name="Ohtoshi R."/>
            <person name="Malay A.D."/>
            <person name="Moran D.A.P."/>
            <person name="Tomita M."/>
            <person name="Numata K."/>
            <person name="Arakawa K."/>
        </authorList>
    </citation>
    <scope>NUCLEOTIDE SEQUENCE</scope>
</reference>
<evidence type="ECO:0000313" key="2">
    <source>
        <dbReference type="Proteomes" id="UP000887013"/>
    </source>
</evidence>
<accession>A0A8X6UKG7</accession>
<protein>
    <submittedName>
        <fullName evidence="1">Uncharacterized protein</fullName>
    </submittedName>
</protein>
<dbReference type="AlphaFoldDB" id="A0A8X6UKG7"/>
<keyword evidence="2" id="KW-1185">Reference proteome</keyword>
<organism evidence="1 2">
    <name type="scientific">Nephila pilipes</name>
    <name type="common">Giant wood spider</name>
    <name type="synonym">Nephila maculata</name>
    <dbReference type="NCBI Taxonomy" id="299642"/>
    <lineage>
        <taxon>Eukaryota</taxon>
        <taxon>Metazoa</taxon>
        <taxon>Ecdysozoa</taxon>
        <taxon>Arthropoda</taxon>
        <taxon>Chelicerata</taxon>
        <taxon>Arachnida</taxon>
        <taxon>Araneae</taxon>
        <taxon>Araneomorphae</taxon>
        <taxon>Entelegynae</taxon>
        <taxon>Araneoidea</taxon>
        <taxon>Nephilidae</taxon>
        <taxon>Nephila</taxon>
    </lineage>
</organism>
<proteinExistence type="predicted"/>
<gene>
    <name evidence="1" type="ORF">NPIL_204481</name>
</gene>
<dbReference type="EMBL" id="BMAW01132610">
    <property type="protein sequence ID" value="GFU44184.1"/>
    <property type="molecule type" value="Genomic_DNA"/>
</dbReference>